<dbReference type="KEGG" id="aqu:109580349"/>
<reference evidence="1" key="2">
    <citation type="submission" date="2024-06" db="UniProtKB">
        <authorList>
            <consortium name="EnsemblMetazoa"/>
        </authorList>
    </citation>
    <scope>IDENTIFICATION</scope>
</reference>
<reference evidence="2" key="1">
    <citation type="journal article" date="2010" name="Nature">
        <title>The Amphimedon queenslandica genome and the evolution of animal complexity.</title>
        <authorList>
            <person name="Srivastava M."/>
            <person name="Simakov O."/>
            <person name="Chapman J."/>
            <person name="Fahey B."/>
            <person name="Gauthier M.E."/>
            <person name="Mitros T."/>
            <person name="Richards G.S."/>
            <person name="Conaco C."/>
            <person name="Dacre M."/>
            <person name="Hellsten U."/>
            <person name="Larroux C."/>
            <person name="Putnam N.H."/>
            <person name="Stanke M."/>
            <person name="Adamska M."/>
            <person name="Darling A."/>
            <person name="Degnan S.M."/>
            <person name="Oakley T.H."/>
            <person name="Plachetzki D.C."/>
            <person name="Zhai Y."/>
            <person name="Adamski M."/>
            <person name="Calcino A."/>
            <person name="Cummins S.F."/>
            <person name="Goodstein D.M."/>
            <person name="Harris C."/>
            <person name="Jackson D.J."/>
            <person name="Leys S.P."/>
            <person name="Shu S."/>
            <person name="Woodcroft B.J."/>
            <person name="Vervoort M."/>
            <person name="Kosik K.S."/>
            <person name="Manning G."/>
            <person name="Degnan B.M."/>
            <person name="Rokhsar D.S."/>
        </authorList>
    </citation>
    <scope>NUCLEOTIDE SEQUENCE [LARGE SCALE GENOMIC DNA]</scope>
</reference>
<dbReference type="RefSeq" id="XP_019848945.1">
    <property type="nucleotide sequence ID" value="XM_019993386.1"/>
</dbReference>
<proteinExistence type="predicted"/>
<dbReference type="Proteomes" id="UP000007879">
    <property type="component" value="Unassembled WGS sequence"/>
</dbReference>
<name>A0AAN0IVV5_AMPQE</name>
<dbReference type="EnsemblMetazoa" id="XM_019993386.1">
    <property type="protein sequence ID" value="XP_019848945.1"/>
    <property type="gene ID" value="LOC109580349"/>
</dbReference>
<keyword evidence="2" id="KW-1185">Reference proteome</keyword>
<protein>
    <submittedName>
        <fullName evidence="1">Uncharacterized protein</fullName>
    </submittedName>
</protein>
<accession>A0AAN0IVV5</accession>
<dbReference type="AlphaFoldDB" id="A0AAN0IVV5"/>
<dbReference type="GeneID" id="109580349"/>
<evidence type="ECO:0000313" key="2">
    <source>
        <dbReference type="Proteomes" id="UP000007879"/>
    </source>
</evidence>
<evidence type="ECO:0000313" key="1">
    <source>
        <dbReference type="EnsemblMetazoa" id="XP_019848945.1"/>
    </source>
</evidence>
<organism evidence="1 2">
    <name type="scientific">Amphimedon queenslandica</name>
    <name type="common">Sponge</name>
    <dbReference type="NCBI Taxonomy" id="400682"/>
    <lineage>
        <taxon>Eukaryota</taxon>
        <taxon>Metazoa</taxon>
        <taxon>Porifera</taxon>
        <taxon>Demospongiae</taxon>
        <taxon>Heteroscleromorpha</taxon>
        <taxon>Haplosclerida</taxon>
        <taxon>Niphatidae</taxon>
        <taxon>Amphimedon</taxon>
    </lineage>
</organism>
<sequence length="230" mass="26026">MSTYKFKGRADHLAPVIRDSIYLQDIDVTEDNELEQFLCYNNPPVVRDTLVVLSTNITHYISGNVSFCMINTTYSLNITSNSSGPATINCNQPGNHLHWQTTGFSFIYVHSLTLQRLVFRGCGSFLKNSTIIDVINSTEYPFHFTQYQSAVLLFPYINILLIENVTITYYYGFAILAINPVNATMNSLTISVSRKFVNHIISENTYIGTGALLYFTQDYIITDIHTVISN</sequence>